<evidence type="ECO:0000256" key="1">
    <source>
        <dbReference type="ARBA" id="ARBA00004186"/>
    </source>
</evidence>
<keyword evidence="9" id="KW-0131">Cell cycle</keyword>
<evidence type="ECO:0000256" key="6">
    <source>
        <dbReference type="ARBA" id="ARBA00022776"/>
    </source>
</evidence>
<keyword evidence="5" id="KW-0493">Microtubule</keyword>
<keyword evidence="3" id="KW-0963">Cytoplasm</keyword>
<proteinExistence type="inferred from homology"/>
<feature type="domain" description="HAUS augmin-like complex subunit 3 N-terminal" evidence="10">
    <location>
        <begin position="28"/>
        <end position="225"/>
    </location>
</feature>
<reference evidence="12 13" key="1">
    <citation type="journal article" date="2021" name="Elife">
        <title>Chloroplast acquisition without the gene transfer in kleptoplastic sea slugs, Plakobranchus ocellatus.</title>
        <authorList>
            <person name="Maeda T."/>
            <person name="Takahashi S."/>
            <person name="Yoshida T."/>
            <person name="Shimamura S."/>
            <person name="Takaki Y."/>
            <person name="Nagai Y."/>
            <person name="Toyoda A."/>
            <person name="Suzuki Y."/>
            <person name="Arimoto A."/>
            <person name="Ishii H."/>
            <person name="Satoh N."/>
            <person name="Nishiyama T."/>
            <person name="Hasebe M."/>
            <person name="Maruyama T."/>
            <person name="Minagawa J."/>
            <person name="Obokata J."/>
            <person name="Shigenobu S."/>
        </authorList>
    </citation>
    <scope>NUCLEOTIDE SEQUENCE [LARGE SCALE GENOMIC DNA]</scope>
</reference>
<keyword evidence="6" id="KW-0498">Mitosis</keyword>
<comment type="subcellular location">
    <subcellularLocation>
        <location evidence="1">Cytoplasm</location>
        <location evidence="1">Cytoskeleton</location>
        <location evidence="1">Spindle</location>
    </subcellularLocation>
</comment>
<evidence type="ECO:0000256" key="5">
    <source>
        <dbReference type="ARBA" id="ARBA00022701"/>
    </source>
</evidence>
<dbReference type="Pfam" id="PF21787">
    <property type="entry name" value="TNP-like_RNaseH_N"/>
    <property type="match status" value="1"/>
</dbReference>
<evidence type="ECO:0000256" key="8">
    <source>
        <dbReference type="ARBA" id="ARBA00023212"/>
    </source>
</evidence>
<keyword evidence="4" id="KW-0132">Cell division</keyword>
<dbReference type="GO" id="GO:0031023">
    <property type="term" value="P:microtubule organizing center organization"/>
    <property type="evidence" value="ECO:0007669"/>
    <property type="project" value="TreeGrafter"/>
</dbReference>
<dbReference type="PANTHER" id="PTHR19378">
    <property type="entry name" value="GOLGIN- RELATED"/>
    <property type="match status" value="1"/>
</dbReference>
<dbReference type="GO" id="GO:0051301">
    <property type="term" value="P:cell division"/>
    <property type="evidence" value="ECO:0007669"/>
    <property type="project" value="UniProtKB-KW"/>
</dbReference>
<dbReference type="InterPro" id="IPR032733">
    <property type="entry name" value="HAUS3_N"/>
</dbReference>
<dbReference type="PANTHER" id="PTHR19378:SF0">
    <property type="entry name" value="HAUS AUGMIN-LIKE COMPLEX SUBUNIT 3"/>
    <property type="match status" value="1"/>
</dbReference>
<comment type="similarity">
    <text evidence="2">Belongs to the HAUS3 family.</text>
</comment>
<evidence type="ECO:0000313" key="13">
    <source>
        <dbReference type="Proteomes" id="UP000735302"/>
    </source>
</evidence>
<protein>
    <submittedName>
        <fullName evidence="12">HAUS augmin-like complex subunit 3</fullName>
    </submittedName>
</protein>
<gene>
    <name evidence="12" type="ORF">PoB_001361600</name>
</gene>
<evidence type="ECO:0000256" key="2">
    <source>
        <dbReference type="ARBA" id="ARBA00009645"/>
    </source>
</evidence>
<dbReference type="EMBL" id="BLXT01001660">
    <property type="protein sequence ID" value="GFN87110.1"/>
    <property type="molecule type" value="Genomic_DNA"/>
</dbReference>
<dbReference type="GO" id="GO:0070652">
    <property type="term" value="C:HAUS complex"/>
    <property type="evidence" value="ECO:0007669"/>
    <property type="project" value="InterPro"/>
</dbReference>
<dbReference type="GO" id="GO:0051225">
    <property type="term" value="P:spindle assembly"/>
    <property type="evidence" value="ECO:0007669"/>
    <property type="project" value="InterPro"/>
</dbReference>
<dbReference type="InterPro" id="IPR026206">
    <property type="entry name" value="HAUS3"/>
</dbReference>
<evidence type="ECO:0000256" key="7">
    <source>
        <dbReference type="ARBA" id="ARBA00023054"/>
    </source>
</evidence>
<dbReference type="GO" id="GO:0072686">
    <property type="term" value="C:mitotic spindle"/>
    <property type="evidence" value="ECO:0007669"/>
    <property type="project" value="TreeGrafter"/>
</dbReference>
<dbReference type="GO" id="GO:0005815">
    <property type="term" value="C:microtubule organizing center"/>
    <property type="evidence" value="ECO:0007669"/>
    <property type="project" value="TreeGrafter"/>
</dbReference>
<evidence type="ECO:0000313" key="12">
    <source>
        <dbReference type="EMBL" id="GFN87110.1"/>
    </source>
</evidence>
<dbReference type="AlphaFoldDB" id="A0AAV3YIL9"/>
<dbReference type="Pfam" id="PF14932">
    <property type="entry name" value="HAUS-augmin3"/>
    <property type="match status" value="1"/>
</dbReference>
<keyword evidence="8" id="KW-0206">Cytoskeleton</keyword>
<evidence type="ECO:0000256" key="4">
    <source>
        <dbReference type="ARBA" id="ARBA00022618"/>
    </source>
</evidence>
<dbReference type="GO" id="GO:0005874">
    <property type="term" value="C:microtubule"/>
    <property type="evidence" value="ECO:0007669"/>
    <property type="project" value="UniProtKB-KW"/>
</dbReference>
<evidence type="ECO:0000259" key="11">
    <source>
        <dbReference type="Pfam" id="PF21787"/>
    </source>
</evidence>
<comment type="caution">
    <text evidence="12">The sequence shown here is derived from an EMBL/GenBank/DDBJ whole genome shotgun (WGS) entry which is preliminary data.</text>
</comment>
<keyword evidence="13" id="KW-1185">Reference proteome</keyword>
<dbReference type="Proteomes" id="UP000735302">
    <property type="component" value="Unassembled WGS sequence"/>
</dbReference>
<evidence type="ECO:0000256" key="9">
    <source>
        <dbReference type="ARBA" id="ARBA00023306"/>
    </source>
</evidence>
<evidence type="ECO:0000259" key="10">
    <source>
        <dbReference type="Pfam" id="PF14932"/>
    </source>
</evidence>
<organism evidence="12 13">
    <name type="scientific">Plakobranchus ocellatus</name>
    <dbReference type="NCBI Taxonomy" id="259542"/>
    <lineage>
        <taxon>Eukaryota</taxon>
        <taxon>Metazoa</taxon>
        <taxon>Spiralia</taxon>
        <taxon>Lophotrochozoa</taxon>
        <taxon>Mollusca</taxon>
        <taxon>Gastropoda</taxon>
        <taxon>Heterobranchia</taxon>
        <taxon>Euthyneura</taxon>
        <taxon>Panpulmonata</taxon>
        <taxon>Sacoglossa</taxon>
        <taxon>Placobranchoidea</taxon>
        <taxon>Plakobranchidae</taxon>
        <taxon>Plakobranchus</taxon>
    </lineage>
</organism>
<accession>A0AAV3YIL9</accession>
<sequence length="290" mass="32267">MDSHKFSQVLHNIGYPNAHKLDPQALEWAFENSATVPFLNWFLNSVAADNVVSTDDLHEFKHIKDSGGLIEGLQLDEALKNIENEGPGNDSLESEVDKLQKALVQATARKQSLLSHCNKLSVQQVGLQNKVMKMKEVEEQADRNLKQVTDKCAMQDVKINKALQSLAGAIGRLGELYKNKSEGKGKMNSSSEDHFLSQLDLSAFHDAEAKYSHDLTAFTKKQFFEFNSAAPVKYCRTGSPLTLWYSSVGSIAGFCKEAFRSLKRRVTGAETGEQVICTLMLDEMAIKKHV</sequence>
<dbReference type="InterPro" id="IPR048365">
    <property type="entry name" value="TNP-like_RNaseH_N"/>
</dbReference>
<keyword evidence="7" id="KW-0175">Coiled coil</keyword>
<evidence type="ECO:0000256" key="3">
    <source>
        <dbReference type="ARBA" id="ARBA00022490"/>
    </source>
</evidence>
<name>A0AAV3YIL9_9GAST</name>
<feature type="domain" description="Transposable element P transposase-like RNase H" evidence="11">
    <location>
        <begin position="253"/>
        <end position="290"/>
    </location>
</feature>